<gene>
    <name evidence="2" type="ordered locus">MLBr01189</name>
</gene>
<reference evidence="2 3" key="1">
    <citation type="journal article" date="2009" name="Nat. Genet.">
        <title>Comparative genomic and phylogeographic analysis of Mycobacterium leprae.</title>
        <authorList>
            <person name="Monot M."/>
            <person name="Honore N."/>
            <person name="Garnier T."/>
            <person name="Zidane N."/>
            <person name="Sherafi D."/>
            <person name="Paniz-Mondolfi A."/>
            <person name="Matsuoka M."/>
            <person name="Taylor G.M."/>
            <person name="Donoghue H.D."/>
            <person name="Bouwman A."/>
            <person name="Mays S."/>
            <person name="Watson C."/>
            <person name="Lockwood D."/>
            <person name="Khamispour A."/>
            <person name="Dowlati Y."/>
            <person name="Jianping S."/>
            <person name="Rea T.H."/>
            <person name="Vera-Cabrera L."/>
            <person name="Stefani M.M."/>
            <person name="Banu S."/>
            <person name="Macdonald M."/>
            <person name="Sapkota B.R."/>
            <person name="Spencer J.S."/>
            <person name="Thomas J."/>
            <person name="Harshman K."/>
            <person name="Singh P."/>
            <person name="Busso P."/>
            <person name="Gattiker A."/>
            <person name="Rougemont J."/>
            <person name="Brennan P.J."/>
            <person name="Cole S.T."/>
        </authorList>
    </citation>
    <scope>NUCLEOTIDE SEQUENCE [LARGE SCALE GENOMIC DNA]</scope>
    <source>
        <strain evidence="3">Br4923</strain>
    </source>
</reference>
<dbReference type="InterPro" id="IPR036396">
    <property type="entry name" value="Cyt_P450_sf"/>
</dbReference>
<accession>A0A0H3MQF8</accession>
<dbReference type="AlphaFoldDB" id="A0A0H3MQF8"/>
<dbReference type="Proteomes" id="UP000006900">
    <property type="component" value="Chromosome"/>
</dbReference>
<organism evidence="2 3">
    <name type="scientific">Mycobacterium leprae (strain Br4923)</name>
    <dbReference type="NCBI Taxonomy" id="561304"/>
    <lineage>
        <taxon>Bacteria</taxon>
        <taxon>Bacillati</taxon>
        <taxon>Actinomycetota</taxon>
        <taxon>Actinomycetes</taxon>
        <taxon>Mycobacteriales</taxon>
        <taxon>Mycobacteriaceae</taxon>
        <taxon>Mycobacterium</taxon>
    </lineage>
</organism>
<dbReference type="EMBL" id="FM211192">
    <property type="protein sequence ID" value="CAR71284.1"/>
    <property type="molecule type" value="Genomic_DNA"/>
</dbReference>
<proteinExistence type="predicted"/>
<feature type="region of interest" description="Disordered" evidence="1">
    <location>
        <begin position="106"/>
        <end position="127"/>
    </location>
</feature>
<evidence type="ECO:0000313" key="2">
    <source>
        <dbReference type="EMBL" id="CAR71284.1"/>
    </source>
</evidence>
<dbReference type="GO" id="GO:0005506">
    <property type="term" value="F:iron ion binding"/>
    <property type="evidence" value="ECO:0007669"/>
    <property type="project" value="InterPro"/>
</dbReference>
<dbReference type="HOGENOM" id="CLU_1968100_0_0_11"/>
<dbReference type="GO" id="GO:0016705">
    <property type="term" value="F:oxidoreductase activity, acting on paired donors, with incorporation or reduction of molecular oxygen"/>
    <property type="evidence" value="ECO:0007669"/>
    <property type="project" value="InterPro"/>
</dbReference>
<protein>
    <submittedName>
        <fullName evidence="2">Uncharacterized protein</fullName>
    </submittedName>
</protein>
<evidence type="ECO:0000256" key="1">
    <source>
        <dbReference type="SAM" id="MobiDB-lite"/>
    </source>
</evidence>
<dbReference type="GO" id="GO:0004497">
    <property type="term" value="F:monooxygenase activity"/>
    <property type="evidence" value="ECO:0007669"/>
    <property type="project" value="InterPro"/>
</dbReference>
<feature type="compositionally biased region" description="Basic and acidic residues" evidence="1">
    <location>
        <begin position="106"/>
        <end position="116"/>
    </location>
</feature>
<sequence length="127" mass="14731">MLEKNRPQIFDSFDRILKARSPEAWLSRRKEIDLHSTIFEYTLKLTAEKRRNPSDDIWRTLASAVITGNDEKPFRLPANELEFFFVLTFTGSNTAKHTTGYWTAGVHHESRPDKTIPRSGSIAPQRR</sequence>
<dbReference type="KEGG" id="mlb:MLBr01189"/>
<name>A0A0H3MQF8_MYCLB</name>
<dbReference type="GO" id="GO:0020037">
    <property type="term" value="F:heme binding"/>
    <property type="evidence" value="ECO:0007669"/>
    <property type="project" value="InterPro"/>
</dbReference>
<dbReference type="SUPFAM" id="SSF48264">
    <property type="entry name" value="Cytochrome P450"/>
    <property type="match status" value="1"/>
</dbReference>
<evidence type="ECO:0000313" key="3">
    <source>
        <dbReference type="Proteomes" id="UP000006900"/>
    </source>
</evidence>